<keyword evidence="5" id="KW-0812">Transmembrane</keyword>
<gene>
    <name evidence="9" type="ORF">PDM28_17035</name>
</gene>
<dbReference type="Pfam" id="PF00015">
    <property type="entry name" value="MCPsignal"/>
    <property type="match status" value="1"/>
</dbReference>
<dbReference type="SMART" id="SM01358">
    <property type="entry name" value="HBM"/>
    <property type="match status" value="1"/>
</dbReference>
<dbReference type="Gene3D" id="1.10.287.950">
    <property type="entry name" value="Methyl-accepting chemotaxis protein"/>
    <property type="match status" value="1"/>
</dbReference>
<dbReference type="SUPFAM" id="SSF158472">
    <property type="entry name" value="HAMP domain-like"/>
    <property type="match status" value="1"/>
</dbReference>
<sequence>MSAFPRRLWLSLTRRGESVPVRHALRDGLVALRRLSVARKLKISLVACVSGLLLVAIVYAWTRYNSERAADTFDRHQQVTGLVAALGTQVADARRLQTRYATSFDDADRQALQQARQHLQESLAGLQRAAAGNGKAEALQALAARIAEFADGITALNARVDEMGRGEENLRAQVEAAATAMEDALATVQRPALDAQWQTIRRQEALLLLTGDSAHTDRASEAKLPFELAMASPGLRSDAQDALRAAMDAYQGALLGYTAARVGLDIEAQSLADTAAQIAPSLEQVRQAQAASLEAARGRLQSQARTMTVAFAVTLLLVALLLVATLLLTLQAVQRPIADTLRFAEDIAEDRLDTVLVVRNPHDEFGQLAQRLLHMQGRLRSRIEAERAAARDNTRARQALDSAQTGLMVLEPDGSIGFLNRALCSALGCTPEQWRGEPAHRLHPVFANVAAQLQGGKGSAHEVEQGGVRYQLVLNPILDEGQLLGAAVEWRSRALETTVETEVAALVDAAAHGELDARIAVHDKQGFVLTLAVSINRLLDTFQGNLAGLQALLSGLARGDLGLRMQGDFQGVFAQMRDDANASVQQLSDIVVRIQQATGAIHGAADEIVAGNRDLAERTERQAAHLEETASSMEELTATVRQNADSALQANRLAVGAADIAVEGGSAVAQVVATMHDIAASSRRIGDITGVIDGIAFQTNILALNAAVEAARAGEQGRSFAVVAGEVRLLAQRSADAARQIKTLIEASVENVNAGTRQVDQAGATMTRIVSSVEQVTAITASISAASQQQSEGIEQVGKTLLQMDGSTQQNAAMVEEASASAQAMQRQAGQLSEAVAAFVLERPAAPVTRRMRAVGMLDA</sequence>
<dbReference type="SUPFAM" id="SSF55785">
    <property type="entry name" value="PYP-like sensor domain (PAS domain)"/>
    <property type="match status" value="1"/>
</dbReference>
<evidence type="ECO:0000259" key="8">
    <source>
        <dbReference type="PROSITE" id="PS50885"/>
    </source>
</evidence>
<dbReference type="InterPro" id="IPR035965">
    <property type="entry name" value="PAS-like_dom_sf"/>
</dbReference>
<dbReference type="PROSITE" id="PS50112">
    <property type="entry name" value="PAS"/>
    <property type="match status" value="1"/>
</dbReference>
<dbReference type="InterPro" id="IPR032255">
    <property type="entry name" value="HBM"/>
</dbReference>
<evidence type="ECO:0000259" key="7">
    <source>
        <dbReference type="PROSITE" id="PS50112"/>
    </source>
</evidence>
<dbReference type="PROSITE" id="PS50111">
    <property type="entry name" value="CHEMOTAXIS_TRANSDUC_2"/>
    <property type="match status" value="1"/>
</dbReference>
<dbReference type="Gene3D" id="3.30.450.20">
    <property type="entry name" value="PAS domain"/>
    <property type="match status" value="1"/>
</dbReference>
<dbReference type="PANTHER" id="PTHR43531:SF14">
    <property type="entry name" value="METHYL-ACCEPTING CHEMOTAXIS PROTEIN I-RELATED"/>
    <property type="match status" value="1"/>
</dbReference>
<feature type="transmembrane region" description="Helical" evidence="5">
    <location>
        <begin position="43"/>
        <end position="61"/>
    </location>
</feature>
<evidence type="ECO:0000256" key="1">
    <source>
        <dbReference type="ARBA" id="ARBA00022481"/>
    </source>
</evidence>
<keyword evidence="10" id="KW-1185">Reference proteome</keyword>
<keyword evidence="5" id="KW-1133">Transmembrane helix</keyword>
<keyword evidence="5" id="KW-0472">Membrane</keyword>
<dbReference type="SMART" id="SM00283">
    <property type="entry name" value="MA"/>
    <property type="match status" value="1"/>
</dbReference>
<dbReference type="PANTHER" id="PTHR43531">
    <property type="entry name" value="PROTEIN ICFG"/>
    <property type="match status" value="1"/>
</dbReference>
<dbReference type="InterPro" id="IPR000014">
    <property type="entry name" value="PAS"/>
</dbReference>
<feature type="domain" description="Methyl-accepting transducer" evidence="6">
    <location>
        <begin position="597"/>
        <end position="826"/>
    </location>
</feature>
<keyword evidence="2 4" id="KW-0807">Transducer</keyword>
<evidence type="ECO:0000256" key="2">
    <source>
        <dbReference type="ARBA" id="ARBA00023224"/>
    </source>
</evidence>
<dbReference type="CDD" id="cd11386">
    <property type="entry name" value="MCP_signal"/>
    <property type="match status" value="1"/>
</dbReference>
<evidence type="ECO:0000256" key="3">
    <source>
        <dbReference type="ARBA" id="ARBA00029447"/>
    </source>
</evidence>
<dbReference type="PRINTS" id="PR00260">
    <property type="entry name" value="CHEMTRNSDUCR"/>
</dbReference>
<dbReference type="Gene3D" id="6.10.340.10">
    <property type="match status" value="1"/>
</dbReference>
<accession>A0ABY9YCC2</accession>
<feature type="domain" description="HAMP" evidence="8">
    <location>
        <begin position="331"/>
        <end position="384"/>
    </location>
</feature>
<dbReference type="InterPro" id="IPR004090">
    <property type="entry name" value="Chemotax_Me-accpt_rcpt"/>
</dbReference>
<evidence type="ECO:0000256" key="5">
    <source>
        <dbReference type="SAM" id="Phobius"/>
    </source>
</evidence>
<dbReference type="PROSITE" id="PS50885">
    <property type="entry name" value="HAMP"/>
    <property type="match status" value="1"/>
</dbReference>
<protein>
    <submittedName>
        <fullName evidence="9">Methyl-accepting chemotaxis protein</fullName>
    </submittedName>
</protein>
<dbReference type="InterPro" id="IPR004089">
    <property type="entry name" value="MCPsignal_dom"/>
</dbReference>
<dbReference type="Proteomes" id="UP001305421">
    <property type="component" value="Chromosome"/>
</dbReference>
<dbReference type="InterPro" id="IPR003660">
    <property type="entry name" value="HAMP_dom"/>
</dbReference>
<dbReference type="SMART" id="SM00304">
    <property type="entry name" value="HAMP"/>
    <property type="match status" value="2"/>
</dbReference>
<evidence type="ECO:0000256" key="4">
    <source>
        <dbReference type="PROSITE-ProRule" id="PRU00284"/>
    </source>
</evidence>
<evidence type="ECO:0000259" key="6">
    <source>
        <dbReference type="PROSITE" id="PS50111"/>
    </source>
</evidence>
<reference evidence="9 10" key="1">
    <citation type="submission" date="2022-12" db="EMBL/GenBank/DDBJ databases">
        <title>Two new species, Stenotrophomonas aracearum and Stenotrophomonas oahuensis, isolated from Anthurium (Araceae family) in Hawaii.</title>
        <authorList>
            <person name="Chunag S.C."/>
            <person name="Dobhal S."/>
            <person name="Alvarez A."/>
            <person name="Arif M."/>
        </authorList>
    </citation>
    <scope>NUCLEOTIDE SEQUENCE [LARGE SCALE GENOMIC DNA]</scope>
    <source>
        <strain evidence="9 10">A5588</strain>
    </source>
</reference>
<evidence type="ECO:0000313" key="9">
    <source>
        <dbReference type="EMBL" id="WNH48348.1"/>
    </source>
</evidence>
<dbReference type="InterPro" id="IPR051310">
    <property type="entry name" value="MCP_chemotaxis"/>
</dbReference>
<dbReference type="SUPFAM" id="SSF58104">
    <property type="entry name" value="Methyl-accepting chemotaxis protein (MCP) signaling domain"/>
    <property type="match status" value="1"/>
</dbReference>
<evidence type="ECO:0000313" key="10">
    <source>
        <dbReference type="Proteomes" id="UP001305421"/>
    </source>
</evidence>
<organism evidence="9 10">
    <name type="scientific">Stenotrophomonas aracearum</name>
    <dbReference type="NCBI Taxonomy" id="3003272"/>
    <lineage>
        <taxon>Bacteria</taxon>
        <taxon>Pseudomonadati</taxon>
        <taxon>Pseudomonadota</taxon>
        <taxon>Gammaproteobacteria</taxon>
        <taxon>Lysobacterales</taxon>
        <taxon>Lysobacteraceae</taxon>
        <taxon>Stenotrophomonas</taxon>
    </lineage>
</organism>
<feature type="domain" description="PAS" evidence="7">
    <location>
        <begin position="392"/>
        <end position="444"/>
    </location>
</feature>
<name>A0ABY9YCC2_9GAMM</name>
<keyword evidence="1" id="KW-0488">Methylation</keyword>
<proteinExistence type="inferred from homology"/>
<dbReference type="RefSeq" id="WP_311182949.1">
    <property type="nucleotide sequence ID" value="NZ_CP115543.1"/>
</dbReference>
<dbReference type="EMBL" id="CP115543">
    <property type="protein sequence ID" value="WNH48348.1"/>
    <property type="molecule type" value="Genomic_DNA"/>
</dbReference>
<feature type="transmembrane region" description="Helical" evidence="5">
    <location>
        <begin position="307"/>
        <end position="330"/>
    </location>
</feature>
<comment type="similarity">
    <text evidence="3">Belongs to the methyl-accepting chemotaxis (MCP) protein family.</text>
</comment>